<feature type="chain" id="PRO_5034861613" description="Glucuronosyltransferase" evidence="4">
    <location>
        <begin position="21"/>
        <end position="232"/>
    </location>
</feature>
<proteinExistence type="inferred from homology"/>
<sequence length="232" mass="26360">MKSFLWIFTLICLILDNVRGFRILVLCPHISRSHFTIFEAIAKGLTDHGHVVDVLSHFPQSSKVLNYNDISVAGSMKLQTNDLLITDISFHNPVSDFFFIHQMGEDTCNSVMSTKAALDLLHSNKKYDLIITEVFNTDCFLGFVHKFKAPFIAVSAAHIIPMAAERFGIPDNPSYIPNAFLSYDAEMNFVERFLNTVTTLSLNLMRKYYYDPKHHKVATRTSESSLMSPRMA</sequence>
<feature type="signal peptide" evidence="4">
    <location>
        <begin position="1"/>
        <end position="20"/>
    </location>
</feature>
<dbReference type="GO" id="GO:0008194">
    <property type="term" value="F:UDP-glycosyltransferase activity"/>
    <property type="evidence" value="ECO:0007669"/>
    <property type="project" value="InterPro"/>
</dbReference>
<evidence type="ECO:0000313" key="5">
    <source>
        <dbReference type="EMBL" id="CAG6708070.1"/>
    </source>
</evidence>
<dbReference type="PANTHER" id="PTHR48043">
    <property type="entry name" value="EG:EG0003.4 PROTEIN-RELATED"/>
    <property type="match status" value="1"/>
</dbReference>
<dbReference type="Pfam" id="PF00201">
    <property type="entry name" value="UDPGT"/>
    <property type="match status" value="1"/>
</dbReference>
<keyword evidence="3" id="KW-0808">Transferase</keyword>
<evidence type="ECO:0008006" key="6">
    <source>
        <dbReference type="Google" id="ProtNLM"/>
    </source>
</evidence>
<dbReference type="InterPro" id="IPR050271">
    <property type="entry name" value="UDP-glycosyltransferase"/>
</dbReference>
<protein>
    <recommendedName>
        <fullName evidence="6">Glucuronosyltransferase</fullName>
    </recommendedName>
</protein>
<evidence type="ECO:0000256" key="3">
    <source>
        <dbReference type="ARBA" id="ARBA00022679"/>
    </source>
</evidence>
<evidence type="ECO:0000256" key="1">
    <source>
        <dbReference type="ARBA" id="ARBA00009995"/>
    </source>
</evidence>
<dbReference type="InterPro" id="IPR002213">
    <property type="entry name" value="UDP_glucos_trans"/>
</dbReference>
<dbReference type="EMBL" id="HBUF01344750">
    <property type="protein sequence ID" value="CAG6708070.1"/>
    <property type="molecule type" value="Transcribed_RNA"/>
</dbReference>
<evidence type="ECO:0000256" key="4">
    <source>
        <dbReference type="SAM" id="SignalP"/>
    </source>
</evidence>
<keyword evidence="2" id="KW-0328">Glycosyltransferase</keyword>
<reference evidence="5" key="1">
    <citation type="submission" date="2021-05" db="EMBL/GenBank/DDBJ databases">
        <authorList>
            <person name="Alioto T."/>
            <person name="Alioto T."/>
            <person name="Gomez Garrido J."/>
        </authorList>
    </citation>
    <scope>NUCLEOTIDE SEQUENCE</scope>
</reference>
<organism evidence="5">
    <name type="scientific">Cacopsylla melanoneura</name>
    <dbReference type="NCBI Taxonomy" id="428564"/>
    <lineage>
        <taxon>Eukaryota</taxon>
        <taxon>Metazoa</taxon>
        <taxon>Ecdysozoa</taxon>
        <taxon>Arthropoda</taxon>
        <taxon>Hexapoda</taxon>
        <taxon>Insecta</taxon>
        <taxon>Pterygota</taxon>
        <taxon>Neoptera</taxon>
        <taxon>Paraneoptera</taxon>
        <taxon>Hemiptera</taxon>
        <taxon>Sternorrhyncha</taxon>
        <taxon>Psylloidea</taxon>
        <taxon>Psyllidae</taxon>
        <taxon>Psyllinae</taxon>
        <taxon>Cacopsylla</taxon>
    </lineage>
</organism>
<keyword evidence="4" id="KW-0732">Signal</keyword>
<dbReference type="SUPFAM" id="SSF53756">
    <property type="entry name" value="UDP-Glycosyltransferase/glycogen phosphorylase"/>
    <property type="match status" value="1"/>
</dbReference>
<name>A0A8D8UJ23_9HEMI</name>
<dbReference type="AlphaFoldDB" id="A0A8D8UJ23"/>
<evidence type="ECO:0000256" key="2">
    <source>
        <dbReference type="ARBA" id="ARBA00022676"/>
    </source>
</evidence>
<comment type="similarity">
    <text evidence="1">Belongs to the UDP-glycosyltransferase family.</text>
</comment>
<dbReference type="PANTHER" id="PTHR48043:SF145">
    <property type="entry name" value="FI06409P-RELATED"/>
    <property type="match status" value="1"/>
</dbReference>
<accession>A0A8D8UJ23</accession>